<keyword evidence="6 12" id="KW-0687">Ribonucleoprotein</keyword>
<comment type="similarity">
    <text evidence="2">Belongs to the universal ribosomal protein uS4 family.</text>
</comment>
<dbReference type="GO" id="GO:0006364">
    <property type="term" value="P:rRNA processing"/>
    <property type="evidence" value="ECO:0007669"/>
    <property type="project" value="TreeGrafter"/>
</dbReference>
<dbReference type="GO" id="GO:0042274">
    <property type="term" value="P:ribosomal small subunit biogenesis"/>
    <property type="evidence" value="ECO:0007669"/>
    <property type="project" value="TreeGrafter"/>
</dbReference>
<keyword evidence="5" id="KW-0539">Nucleus</keyword>
<dbReference type="Proteomes" id="UP000324800">
    <property type="component" value="Unassembled WGS sequence"/>
</dbReference>
<sequence length="183" mass="21059">MRKLKYHEKKLLKKVKFPAAFRGSVLRENKILRKYLIQNRDEYTQFNKLSGLISSFVTRLRRLGENDAVRIDLTAALLEKCYNLGVIKSKKNLALVEQIPASVFAQRRLSVMMVTSKMAQTNKEAVTFIEQGHVRVGLNIIHDPAFIVTRAMEDQITWADKSSIKKKVEDFNDKIDDFDALGE</sequence>
<dbReference type="SMART" id="SM01390">
    <property type="entry name" value="Ribosomal_S4"/>
    <property type="match status" value="1"/>
</dbReference>
<dbReference type="GO" id="GO:0030515">
    <property type="term" value="F:snoRNA binding"/>
    <property type="evidence" value="ECO:0007669"/>
    <property type="project" value="TreeGrafter"/>
</dbReference>
<dbReference type="GO" id="GO:0032040">
    <property type="term" value="C:small-subunit processome"/>
    <property type="evidence" value="ECO:0007669"/>
    <property type="project" value="TreeGrafter"/>
</dbReference>
<name>A0A5J4UZ43_9EUKA</name>
<reference evidence="12 13" key="1">
    <citation type="submission" date="2019-03" db="EMBL/GenBank/DDBJ databases">
        <title>Single cell metagenomics reveals metabolic interactions within the superorganism composed of flagellate Streblomastix strix and complex community of Bacteroidetes bacteria on its surface.</title>
        <authorList>
            <person name="Treitli S.C."/>
            <person name="Kolisko M."/>
            <person name="Husnik F."/>
            <person name="Keeling P."/>
            <person name="Hampl V."/>
        </authorList>
    </citation>
    <scope>NUCLEOTIDE SEQUENCE [LARGE SCALE GENOMIC DNA]</scope>
    <source>
        <strain evidence="12">ST1C</strain>
    </source>
</reference>
<feature type="domain" description="RNA-binding S4" evidence="10">
    <location>
        <begin position="107"/>
        <end position="169"/>
    </location>
</feature>
<dbReference type="FunFam" id="3.10.290.10:FF:000006">
    <property type="entry name" value="U3 small nucleolar ribonucleoprotein IMP3"/>
    <property type="match status" value="1"/>
</dbReference>
<evidence type="ECO:0000256" key="6">
    <source>
        <dbReference type="ARBA" id="ARBA00023274"/>
    </source>
</evidence>
<keyword evidence="3" id="KW-0690">Ribosome biogenesis</keyword>
<dbReference type="GO" id="GO:0034457">
    <property type="term" value="C:Mpp10 complex"/>
    <property type="evidence" value="ECO:0007669"/>
    <property type="project" value="TreeGrafter"/>
</dbReference>
<dbReference type="PROSITE" id="PS50889">
    <property type="entry name" value="S4"/>
    <property type="match status" value="1"/>
</dbReference>
<evidence type="ECO:0000313" key="12">
    <source>
        <dbReference type="EMBL" id="KAA6375422.1"/>
    </source>
</evidence>
<evidence type="ECO:0000256" key="5">
    <source>
        <dbReference type="ARBA" id="ARBA00023242"/>
    </source>
</evidence>
<dbReference type="OrthoDB" id="10248812at2759"/>
<dbReference type="Pfam" id="PF01479">
    <property type="entry name" value="S4"/>
    <property type="match status" value="1"/>
</dbReference>
<feature type="domain" description="Small ribosomal subunit protein uS4 N-terminal" evidence="11">
    <location>
        <begin position="3"/>
        <end position="106"/>
    </location>
</feature>
<gene>
    <name evidence="12" type="ORF">EZS28_029050</name>
</gene>
<evidence type="ECO:0000256" key="1">
    <source>
        <dbReference type="ARBA" id="ARBA00004604"/>
    </source>
</evidence>
<comment type="subcellular location">
    <subcellularLocation>
        <location evidence="1">Nucleus</location>
        <location evidence="1">Nucleolus</location>
    </subcellularLocation>
</comment>
<evidence type="ECO:0000256" key="4">
    <source>
        <dbReference type="ARBA" id="ARBA00022884"/>
    </source>
</evidence>
<evidence type="ECO:0000256" key="8">
    <source>
        <dbReference type="ARBA" id="ARBA00072223"/>
    </source>
</evidence>
<dbReference type="SMART" id="SM00363">
    <property type="entry name" value="S4"/>
    <property type="match status" value="1"/>
</dbReference>
<evidence type="ECO:0000256" key="7">
    <source>
        <dbReference type="ARBA" id="ARBA00069727"/>
    </source>
</evidence>
<dbReference type="InterPro" id="IPR022801">
    <property type="entry name" value="Ribosomal_uS4"/>
</dbReference>
<dbReference type="Pfam" id="PF00163">
    <property type="entry name" value="Ribosomal_S4"/>
    <property type="match status" value="1"/>
</dbReference>
<dbReference type="AlphaFoldDB" id="A0A5J4UZ43"/>
<keyword evidence="4 9" id="KW-0694">RNA-binding</keyword>
<dbReference type="InterPro" id="IPR002942">
    <property type="entry name" value="S4_RNA-bd"/>
</dbReference>
<evidence type="ECO:0000256" key="3">
    <source>
        <dbReference type="ARBA" id="ARBA00022517"/>
    </source>
</evidence>
<dbReference type="GO" id="GO:0019843">
    <property type="term" value="F:rRNA binding"/>
    <property type="evidence" value="ECO:0007669"/>
    <property type="project" value="InterPro"/>
</dbReference>
<dbReference type="InterPro" id="IPR001912">
    <property type="entry name" value="Ribosomal_uS4_N"/>
</dbReference>
<dbReference type="InterPro" id="IPR036986">
    <property type="entry name" value="S4_RNA-bd_sf"/>
</dbReference>
<dbReference type="SUPFAM" id="SSF55174">
    <property type="entry name" value="Alpha-L RNA-binding motif"/>
    <property type="match status" value="1"/>
</dbReference>
<dbReference type="EMBL" id="SNRW01011236">
    <property type="protein sequence ID" value="KAA6375422.1"/>
    <property type="molecule type" value="Genomic_DNA"/>
</dbReference>
<evidence type="ECO:0000259" key="10">
    <source>
        <dbReference type="SMART" id="SM00363"/>
    </source>
</evidence>
<protein>
    <recommendedName>
        <fullName evidence="7">U3 small nucleolar ribonucleoprotein protein IMP3</fullName>
    </recommendedName>
    <alternativeName>
        <fullName evidence="8">U3 small nucleolar ribonucleoprotein protein imp3</fullName>
    </alternativeName>
</protein>
<evidence type="ECO:0000256" key="9">
    <source>
        <dbReference type="PROSITE-ProRule" id="PRU00182"/>
    </source>
</evidence>
<dbReference type="PANTHER" id="PTHR11831">
    <property type="entry name" value="30S 40S RIBOSOMAL PROTEIN"/>
    <property type="match status" value="1"/>
</dbReference>
<dbReference type="CDD" id="cd00165">
    <property type="entry name" value="S4"/>
    <property type="match status" value="1"/>
</dbReference>
<proteinExistence type="inferred from homology"/>
<evidence type="ECO:0000256" key="2">
    <source>
        <dbReference type="ARBA" id="ARBA00007465"/>
    </source>
</evidence>
<evidence type="ECO:0000313" key="13">
    <source>
        <dbReference type="Proteomes" id="UP000324800"/>
    </source>
</evidence>
<dbReference type="Gene3D" id="3.10.290.10">
    <property type="entry name" value="RNA-binding S4 domain"/>
    <property type="match status" value="1"/>
</dbReference>
<organism evidence="12 13">
    <name type="scientific">Streblomastix strix</name>
    <dbReference type="NCBI Taxonomy" id="222440"/>
    <lineage>
        <taxon>Eukaryota</taxon>
        <taxon>Metamonada</taxon>
        <taxon>Preaxostyla</taxon>
        <taxon>Oxymonadida</taxon>
        <taxon>Streblomastigidae</taxon>
        <taxon>Streblomastix</taxon>
    </lineage>
</organism>
<evidence type="ECO:0000259" key="11">
    <source>
        <dbReference type="SMART" id="SM01390"/>
    </source>
</evidence>
<comment type="caution">
    <text evidence="12">The sequence shown here is derived from an EMBL/GenBank/DDBJ whole genome shotgun (WGS) entry which is preliminary data.</text>
</comment>
<accession>A0A5J4UZ43</accession>
<dbReference type="PANTHER" id="PTHR11831:SF1">
    <property type="entry name" value="U3 SMALL NUCLEOLAR RIBONUCLEOPROTEIN PROTEIN IMP3"/>
    <property type="match status" value="1"/>
</dbReference>